<evidence type="ECO:0000313" key="3">
    <source>
        <dbReference type="Proteomes" id="UP001056436"/>
    </source>
</evidence>
<evidence type="ECO:0000256" key="1">
    <source>
        <dbReference type="SAM" id="MobiDB-lite"/>
    </source>
</evidence>
<dbReference type="EMBL" id="SDAQ01000076">
    <property type="protein sequence ID" value="KAI3542661.1"/>
    <property type="molecule type" value="Genomic_DNA"/>
</dbReference>
<evidence type="ECO:0000313" key="2">
    <source>
        <dbReference type="EMBL" id="KAI3542661.1"/>
    </source>
</evidence>
<keyword evidence="3" id="KW-1185">Reference proteome</keyword>
<proteinExistence type="predicted"/>
<dbReference type="Proteomes" id="UP001056436">
    <property type="component" value="Unassembled WGS sequence"/>
</dbReference>
<feature type="compositionally biased region" description="Basic residues" evidence="1">
    <location>
        <begin position="148"/>
        <end position="160"/>
    </location>
</feature>
<accession>A0A9P9X8B0</accession>
<organism evidence="2 3">
    <name type="scientific">Colletotrichum abscissum</name>
    <dbReference type="NCBI Taxonomy" id="1671311"/>
    <lineage>
        <taxon>Eukaryota</taxon>
        <taxon>Fungi</taxon>
        <taxon>Dikarya</taxon>
        <taxon>Ascomycota</taxon>
        <taxon>Pezizomycotina</taxon>
        <taxon>Sordariomycetes</taxon>
        <taxon>Hypocreomycetidae</taxon>
        <taxon>Glomerellales</taxon>
        <taxon>Glomerellaceae</taxon>
        <taxon>Colletotrichum</taxon>
        <taxon>Colletotrichum acutatum species complex</taxon>
    </lineage>
</organism>
<comment type="caution">
    <text evidence="2">The sequence shown here is derived from an EMBL/GenBank/DDBJ whole genome shotgun (WGS) entry which is preliminary data.</text>
</comment>
<protein>
    <submittedName>
        <fullName evidence="2">Uncharacterized protein</fullName>
    </submittedName>
</protein>
<reference evidence="2" key="1">
    <citation type="submission" date="2019-01" db="EMBL/GenBank/DDBJ databases">
        <title>Colletotrichum abscissum LGMF1257.</title>
        <authorList>
            <person name="Baroncelli R."/>
        </authorList>
    </citation>
    <scope>NUCLEOTIDE SEQUENCE</scope>
    <source>
        <strain evidence="2">Ca142</strain>
    </source>
</reference>
<sequence>MPMSRFPPVTLTLISPAKSNASPRAHLLSVLRTQTPNYRLNQGTKPCVRSLIRLSSRLTLFSVIGATLANWHSFEDAFWFIGHHPVFIFDHPQHPLSTLWLAQRSIAALRGSPAGCRRRNQPPFFPCPGRRRPSANRRTGCGQENHHPQVRTNKHRRRRANAPYPRRDIVA</sequence>
<dbReference type="AlphaFoldDB" id="A0A9P9X8B0"/>
<name>A0A9P9X8B0_9PEZI</name>
<gene>
    <name evidence="2" type="ORF">CABS02_10281</name>
</gene>
<feature type="region of interest" description="Disordered" evidence="1">
    <location>
        <begin position="119"/>
        <end position="171"/>
    </location>
</feature>